<protein>
    <submittedName>
        <fullName evidence="1">Pilus assembly protein</fullName>
    </submittedName>
</protein>
<evidence type="ECO:0000313" key="1">
    <source>
        <dbReference type="EMBL" id="WAJ28930.1"/>
    </source>
</evidence>
<accession>A0ACD4NPP1</accession>
<gene>
    <name evidence="1" type="ORF">OXU80_01355</name>
</gene>
<dbReference type="Proteomes" id="UP001163223">
    <property type="component" value="Chromosome"/>
</dbReference>
<evidence type="ECO:0000313" key="2">
    <source>
        <dbReference type="Proteomes" id="UP001163223"/>
    </source>
</evidence>
<reference evidence="1" key="1">
    <citation type="submission" date="2022-11" db="EMBL/GenBank/DDBJ databases">
        <title>beta-Carotene-producing bacterium, Jeongeuplla avenae sp. nov., alleviates the salt stress of Arabidopsis seedlings.</title>
        <authorList>
            <person name="Jiang L."/>
            <person name="Lee J."/>
        </authorList>
    </citation>
    <scope>NUCLEOTIDE SEQUENCE</scope>
    <source>
        <strain evidence="1">DY_R2A_6</strain>
    </source>
</reference>
<name>A0ACD4NPP1_9HYPH</name>
<sequence length="468" mass="50749">MWSMRTRLRALWREKGGNFAVMSAFMLVPMTLAAGGALDFVSHERTRLALQDALDRGTLAAASLTQTQEAKALIESYVNAVPEIRGAQIAVTDDHKINSRKVSASAEILIDTSFLKLAGMNSLAVHASSTALEERPNIELSLVLDISGSMYDNGGMTQLRPAAKSFLDVVLKDEVKDVTSVSIVPFAGTVNLGFDAYNLLSGYVPSDKEKKNGPSPSGKCEPDASSKYTRLHCYSSCFELVDADFNAGVPEFPKRAQVAHFSVNNISTKGKKPWWCPVDVAAVTYMTNDLTYLKQRIDALDPYDGTGTAYGMKWAELLLNPAMQPTIKTMGDSGIAAIPAGFRSRPSAFKSDDTRKFIVLMTDGQIGSQTRPKLTTTDAVTDKNVKSGDARTLYTESQAAALYKKVCTYSKAQGITIFTIAFKVSDSVAKTIAECASDKSYAYKVDGLDMSSAFQSIATSMQKLRLVD</sequence>
<dbReference type="EMBL" id="CP113520">
    <property type="protein sequence ID" value="WAJ28930.1"/>
    <property type="molecule type" value="Genomic_DNA"/>
</dbReference>
<organism evidence="1 2">
    <name type="scientific">Antarcticirhabdus aurantiaca</name>
    <dbReference type="NCBI Taxonomy" id="2606717"/>
    <lineage>
        <taxon>Bacteria</taxon>
        <taxon>Pseudomonadati</taxon>
        <taxon>Pseudomonadota</taxon>
        <taxon>Alphaproteobacteria</taxon>
        <taxon>Hyphomicrobiales</taxon>
        <taxon>Aurantimonadaceae</taxon>
        <taxon>Antarcticirhabdus</taxon>
    </lineage>
</organism>
<proteinExistence type="predicted"/>
<keyword evidence="2" id="KW-1185">Reference proteome</keyword>